<evidence type="ECO:0000256" key="1">
    <source>
        <dbReference type="SAM" id="MobiDB-lite"/>
    </source>
</evidence>
<name>A0AAW1MQH7_SAPOF</name>
<keyword evidence="3" id="KW-1185">Reference proteome</keyword>
<dbReference type="AlphaFoldDB" id="A0AAW1MQH7"/>
<organism evidence="2 3">
    <name type="scientific">Saponaria officinalis</name>
    <name type="common">Common soapwort</name>
    <name type="synonym">Lychnis saponaria</name>
    <dbReference type="NCBI Taxonomy" id="3572"/>
    <lineage>
        <taxon>Eukaryota</taxon>
        <taxon>Viridiplantae</taxon>
        <taxon>Streptophyta</taxon>
        <taxon>Embryophyta</taxon>
        <taxon>Tracheophyta</taxon>
        <taxon>Spermatophyta</taxon>
        <taxon>Magnoliopsida</taxon>
        <taxon>eudicotyledons</taxon>
        <taxon>Gunneridae</taxon>
        <taxon>Pentapetalae</taxon>
        <taxon>Caryophyllales</taxon>
        <taxon>Caryophyllaceae</taxon>
        <taxon>Caryophylleae</taxon>
        <taxon>Saponaria</taxon>
    </lineage>
</organism>
<evidence type="ECO:0000313" key="2">
    <source>
        <dbReference type="EMBL" id="KAK9749890.1"/>
    </source>
</evidence>
<accession>A0AAW1MQH7</accession>
<evidence type="ECO:0008006" key="4">
    <source>
        <dbReference type="Google" id="ProtNLM"/>
    </source>
</evidence>
<protein>
    <recommendedName>
        <fullName evidence="4">Transposase, Ptta/En/Spm, plant</fullName>
    </recommendedName>
</protein>
<feature type="region of interest" description="Disordered" evidence="1">
    <location>
        <begin position="1"/>
        <end position="75"/>
    </location>
</feature>
<dbReference type="Proteomes" id="UP001443914">
    <property type="component" value="Unassembled WGS sequence"/>
</dbReference>
<feature type="compositionally biased region" description="Basic and acidic residues" evidence="1">
    <location>
        <begin position="25"/>
        <end position="36"/>
    </location>
</feature>
<evidence type="ECO:0000313" key="3">
    <source>
        <dbReference type="Proteomes" id="UP001443914"/>
    </source>
</evidence>
<dbReference type="EMBL" id="JBDFQZ010000002">
    <property type="protein sequence ID" value="KAK9749890.1"/>
    <property type="molecule type" value="Genomic_DNA"/>
</dbReference>
<proteinExistence type="predicted"/>
<gene>
    <name evidence="2" type="ORF">RND81_02G158200</name>
</gene>
<comment type="caution">
    <text evidence="2">The sequence shown here is derived from an EMBL/GenBank/DDBJ whole genome shotgun (WGS) entry which is preliminary data.</text>
</comment>
<sequence>MAGGGGGGVRGRGRGRGRGVTVRNEPIEGSEHELGRGRGVHVMSDSIEGSEREHESGDGSGTGSEDNSNADVSGNHSAVGNVLSIEPGKLWFDDGKVVRKVTRSIKAHYHHPYLNWRETPHSVKDQWFNNFRGFCTWNPTHENAVKRHFDETARLRLKDNLYDAGSKVKGKDKPCPSWMTPEVYKAFLERRKDKAFRKRSKQASLNKKCAEEGPTHHYGSIKAIKHAAKMERYEKLQEDYRSKGEEVTAEQAWFDAVGGFKKGHVYGLGSAAPLYYQTPPTSKGKSSNTPSSYTPGILSQVEARAMEAYQKEVEEHRKFREETRLREETYLKNQEEMMKQLTSLSQLIQTQTCNPNQFNNFHNPNDDNSGGGGIRGCGVGFQV</sequence>
<feature type="compositionally biased region" description="Gly residues" evidence="1">
    <location>
        <begin position="1"/>
        <end position="10"/>
    </location>
</feature>
<reference evidence="2" key="1">
    <citation type="submission" date="2024-03" db="EMBL/GenBank/DDBJ databases">
        <title>WGS assembly of Saponaria officinalis var. Norfolk2.</title>
        <authorList>
            <person name="Jenkins J."/>
            <person name="Shu S."/>
            <person name="Grimwood J."/>
            <person name="Barry K."/>
            <person name="Goodstein D."/>
            <person name="Schmutz J."/>
            <person name="Leebens-Mack J."/>
            <person name="Osbourn A."/>
        </authorList>
    </citation>
    <scope>NUCLEOTIDE SEQUENCE [LARGE SCALE GENOMIC DNA]</scope>
    <source>
        <strain evidence="2">JIC</strain>
    </source>
</reference>